<feature type="chain" id="PRO_5047206396" description="Solute-binding protein family 3/N-terminal domain-containing protein" evidence="2">
    <location>
        <begin position="19"/>
        <end position="264"/>
    </location>
</feature>
<proteinExistence type="inferred from homology"/>
<dbReference type="RefSeq" id="WP_188956365.1">
    <property type="nucleotide sequence ID" value="NZ_BMQW01000005.1"/>
</dbReference>
<evidence type="ECO:0000256" key="2">
    <source>
        <dbReference type="SAM" id="SignalP"/>
    </source>
</evidence>
<organism evidence="3 4">
    <name type="scientific">Shewanella ulleungensis</name>
    <dbReference type="NCBI Taxonomy" id="2282699"/>
    <lineage>
        <taxon>Bacteria</taxon>
        <taxon>Pseudomonadati</taxon>
        <taxon>Pseudomonadota</taxon>
        <taxon>Gammaproteobacteria</taxon>
        <taxon>Alteromonadales</taxon>
        <taxon>Shewanellaceae</taxon>
        <taxon>Shewanella</taxon>
    </lineage>
</organism>
<evidence type="ECO:0000313" key="3">
    <source>
        <dbReference type="EMBL" id="GGP88558.1"/>
    </source>
</evidence>
<accession>A0ABQ2QN38</accession>
<dbReference type="SUPFAM" id="SSF53850">
    <property type="entry name" value="Periplasmic binding protein-like II"/>
    <property type="match status" value="1"/>
</dbReference>
<gene>
    <name evidence="3" type="ORF">GCM10009410_23160</name>
</gene>
<dbReference type="Proteomes" id="UP000654004">
    <property type="component" value="Unassembled WGS sequence"/>
</dbReference>
<protein>
    <recommendedName>
        <fullName evidence="5">Solute-binding protein family 3/N-terminal domain-containing protein</fullName>
    </recommendedName>
</protein>
<sequence length="264" mass="29589">MFKYLLILLSLIGIHAHATPIRIASDIWCPYICENEKGYVVELTKRAFEIQGQTVVFVTIPYKRALIELQRDNIDAVLALTPSAITNNQLIDADIIIGYNSNDFYTLIGEDESFETIADLNQTLQAAVVSGYNYGVELDAWLNAHPNTYFASGNDPLAMNIIRLVKGRHSVIVDNKNVIEYTASQLNLSQQLRYAGTIGQPVPLHVGFSQLNHANAKMFANGIEMLKANGEYQEIINKYKILPSVSTNKARHKHLQKFLPVINK</sequence>
<reference evidence="4" key="1">
    <citation type="journal article" date="2019" name="Int. J. Syst. Evol. Microbiol.">
        <title>The Global Catalogue of Microorganisms (GCM) 10K type strain sequencing project: providing services to taxonomists for standard genome sequencing and annotation.</title>
        <authorList>
            <consortium name="The Broad Institute Genomics Platform"/>
            <consortium name="The Broad Institute Genome Sequencing Center for Infectious Disease"/>
            <person name="Wu L."/>
            <person name="Ma J."/>
        </authorList>
    </citation>
    <scope>NUCLEOTIDE SEQUENCE [LARGE SCALE GENOMIC DNA]</scope>
    <source>
        <strain evidence="4">JCM 32305</strain>
    </source>
</reference>
<comment type="similarity">
    <text evidence="1">Belongs to the bacterial solute-binding protein 3 family.</text>
</comment>
<dbReference type="PANTHER" id="PTHR35936">
    <property type="entry name" value="MEMBRANE-BOUND LYTIC MUREIN TRANSGLYCOSYLASE F"/>
    <property type="match status" value="1"/>
</dbReference>
<evidence type="ECO:0000313" key="4">
    <source>
        <dbReference type="Proteomes" id="UP000654004"/>
    </source>
</evidence>
<dbReference type="Gene3D" id="3.40.190.10">
    <property type="entry name" value="Periplasmic binding protein-like II"/>
    <property type="match status" value="2"/>
</dbReference>
<dbReference type="EMBL" id="BMQW01000005">
    <property type="protein sequence ID" value="GGP88558.1"/>
    <property type="molecule type" value="Genomic_DNA"/>
</dbReference>
<evidence type="ECO:0000256" key="1">
    <source>
        <dbReference type="ARBA" id="ARBA00010333"/>
    </source>
</evidence>
<name>A0ABQ2QN38_9GAMM</name>
<dbReference type="PANTHER" id="PTHR35936:SF25">
    <property type="entry name" value="ABC TRANSPORTER SUBSTRATE-BINDING PROTEIN"/>
    <property type="match status" value="1"/>
</dbReference>
<keyword evidence="4" id="KW-1185">Reference proteome</keyword>
<evidence type="ECO:0008006" key="5">
    <source>
        <dbReference type="Google" id="ProtNLM"/>
    </source>
</evidence>
<feature type="signal peptide" evidence="2">
    <location>
        <begin position="1"/>
        <end position="18"/>
    </location>
</feature>
<comment type="caution">
    <text evidence="3">The sequence shown here is derived from an EMBL/GenBank/DDBJ whole genome shotgun (WGS) entry which is preliminary data.</text>
</comment>
<keyword evidence="2" id="KW-0732">Signal</keyword>